<dbReference type="Gene3D" id="1.10.10.10">
    <property type="entry name" value="Winged helix-like DNA-binding domain superfamily/Winged helix DNA-binding domain"/>
    <property type="match status" value="1"/>
</dbReference>
<dbReference type="Proteomes" id="UP001500467">
    <property type="component" value="Unassembled WGS sequence"/>
</dbReference>
<dbReference type="SUPFAM" id="SSF46785">
    <property type="entry name" value="Winged helix' DNA-binding domain"/>
    <property type="match status" value="1"/>
</dbReference>
<dbReference type="InterPro" id="IPR008920">
    <property type="entry name" value="TF_FadR/GntR_C"/>
</dbReference>
<dbReference type="PANTHER" id="PTHR43537">
    <property type="entry name" value="TRANSCRIPTIONAL REGULATOR, GNTR FAMILY"/>
    <property type="match status" value="1"/>
</dbReference>
<dbReference type="PROSITE" id="PS50949">
    <property type="entry name" value="HTH_GNTR"/>
    <property type="match status" value="1"/>
</dbReference>
<dbReference type="SMART" id="SM00895">
    <property type="entry name" value="FCD"/>
    <property type="match status" value="1"/>
</dbReference>
<evidence type="ECO:0000256" key="2">
    <source>
        <dbReference type="ARBA" id="ARBA00023125"/>
    </source>
</evidence>
<dbReference type="InterPro" id="IPR036390">
    <property type="entry name" value="WH_DNA-bd_sf"/>
</dbReference>
<accession>A0ABP4GBR4</accession>
<feature type="domain" description="HTH gntR-type" evidence="4">
    <location>
        <begin position="12"/>
        <end position="80"/>
    </location>
</feature>
<evidence type="ECO:0000256" key="1">
    <source>
        <dbReference type="ARBA" id="ARBA00023015"/>
    </source>
</evidence>
<evidence type="ECO:0000259" key="4">
    <source>
        <dbReference type="PROSITE" id="PS50949"/>
    </source>
</evidence>
<sequence>MSAGKLRTDSRAPLREQVRNTLHARIAEGELRPGDRLLEYDLADEFGISRVPVREAIRMMQSEGLLEVLPRRGGVFVRSLNRREMEELFDVREALEVLAARRAVEQTGPEGAARMGELAEQARAALRAGETEDMFQANAAFHDELVALAGNGLLMSMLEPLHGRLAWLFRLNLEPERVCREHEELHAAIVRGDAEAAAEVALRHVRSSRRMVLDHIVDGVPDAPDPGGV</sequence>
<organism evidence="5 6">
    <name type="scientific">Prauserella alba</name>
    <dbReference type="NCBI Taxonomy" id="176898"/>
    <lineage>
        <taxon>Bacteria</taxon>
        <taxon>Bacillati</taxon>
        <taxon>Actinomycetota</taxon>
        <taxon>Actinomycetes</taxon>
        <taxon>Pseudonocardiales</taxon>
        <taxon>Pseudonocardiaceae</taxon>
        <taxon>Prauserella</taxon>
    </lineage>
</organism>
<name>A0ABP4GBR4_9PSEU</name>
<keyword evidence="6" id="KW-1185">Reference proteome</keyword>
<dbReference type="RefSeq" id="WP_253853727.1">
    <property type="nucleotide sequence ID" value="NZ_BAAALM010000019.1"/>
</dbReference>
<keyword evidence="2" id="KW-0238">DNA-binding</keyword>
<dbReference type="Pfam" id="PF07729">
    <property type="entry name" value="FCD"/>
    <property type="match status" value="1"/>
</dbReference>
<dbReference type="PANTHER" id="PTHR43537:SF45">
    <property type="entry name" value="GNTR FAMILY REGULATORY PROTEIN"/>
    <property type="match status" value="1"/>
</dbReference>
<dbReference type="EMBL" id="BAAALM010000019">
    <property type="protein sequence ID" value="GAA1220137.1"/>
    <property type="molecule type" value="Genomic_DNA"/>
</dbReference>
<gene>
    <name evidence="5" type="ORF">GCM10009675_48630</name>
</gene>
<protein>
    <submittedName>
        <fullName evidence="5">GntR family transcriptional regulator</fullName>
    </submittedName>
</protein>
<evidence type="ECO:0000313" key="6">
    <source>
        <dbReference type="Proteomes" id="UP001500467"/>
    </source>
</evidence>
<dbReference type="Gene3D" id="1.20.120.530">
    <property type="entry name" value="GntR ligand-binding domain-like"/>
    <property type="match status" value="1"/>
</dbReference>
<dbReference type="PRINTS" id="PR00035">
    <property type="entry name" value="HTHGNTR"/>
</dbReference>
<dbReference type="Pfam" id="PF00392">
    <property type="entry name" value="GntR"/>
    <property type="match status" value="1"/>
</dbReference>
<dbReference type="InterPro" id="IPR036388">
    <property type="entry name" value="WH-like_DNA-bd_sf"/>
</dbReference>
<reference evidence="6" key="1">
    <citation type="journal article" date="2019" name="Int. J. Syst. Evol. Microbiol.">
        <title>The Global Catalogue of Microorganisms (GCM) 10K type strain sequencing project: providing services to taxonomists for standard genome sequencing and annotation.</title>
        <authorList>
            <consortium name="The Broad Institute Genomics Platform"/>
            <consortium name="The Broad Institute Genome Sequencing Center for Infectious Disease"/>
            <person name="Wu L."/>
            <person name="Ma J."/>
        </authorList>
    </citation>
    <scope>NUCLEOTIDE SEQUENCE [LARGE SCALE GENOMIC DNA]</scope>
    <source>
        <strain evidence="6">JCM 13022</strain>
    </source>
</reference>
<evidence type="ECO:0000313" key="5">
    <source>
        <dbReference type="EMBL" id="GAA1220137.1"/>
    </source>
</evidence>
<dbReference type="CDD" id="cd07377">
    <property type="entry name" value="WHTH_GntR"/>
    <property type="match status" value="1"/>
</dbReference>
<dbReference type="SUPFAM" id="SSF48008">
    <property type="entry name" value="GntR ligand-binding domain-like"/>
    <property type="match status" value="1"/>
</dbReference>
<comment type="caution">
    <text evidence="5">The sequence shown here is derived from an EMBL/GenBank/DDBJ whole genome shotgun (WGS) entry which is preliminary data.</text>
</comment>
<evidence type="ECO:0000256" key="3">
    <source>
        <dbReference type="ARBA" id="ARBA00023163"/>
    </source>
</evidence>
<proteinExistence type="predicted"/>
<dbReference type="SMART" id="SM00345">
    <property type="entry name" value="HTH_GNTR"/>
    <property type="match status" value="1"/>
</dbReference>
<keyword evidence="3" id="KW-0804">Transcription</keyword>
<dbReference type="InterPro" id="IPR000524">
    <property type="entry name" value="Tscrpt_reg_HTH_GntR"/>
</dbReference>
<keyword evidence="1" id="KW-0805">Transcription regulation</keyword>
<dbReference type="InterPro" id="IPR011711">
    <property type="entry name" value="GntR_C"/>
</dbReference>